<dbReference type="Proteomes" id="UP000054524">
    <property type="component" value="Unassembled WGS sequence"/>
</dbReference>
<dbReference type="AlphaFoldDB" id="A0A086J2X6"/>
<evidence type="ECO:0000256" key="1">
    <source>
        <dbReference type="SAM" id="Phobius"/>
    </source>
</evidence>
<organism evidence="2 3">
    <name type="scientific">Nematocida ausubeli (strain ATCC PRA-371 / ERTm2)</name>
    <name type="common">Nematode killer fungus</name>
    <dbReference type="NCBI Taxonomy" id="1913371"/>
    <lineage>
        <taxon>Eukaryota</taxon>
        <taxon>Fungi</taxon>
        <taxon>Fungi incertae sedis</taxon>
        <taxon>Microsporidia</taxon>
        <taxon>Nematocida</taxon>
    </lineage>
</organism>
<keyword evidence="1" id="KW-1133">Transmembrane helix</keyword>
<keyword evidence="1" id="KW-0472">Membrane</keyword>
<dbReference type="HOGENOM" id="CLU_343571_0_0_1"/>
<dbReference type="RefSeq" id="XP_052905049.1">
    <property type="nucleotide sequence ID" value="XM_053048289.1"/>
</dbReference>
<dbReference type="GeneID" id="77675614"/>
<feature type="transmembrane region" description="Helical" evidence="1">
    <location>
        <begin position="90"/>
        <end position="108"/>
    </location>
</feature>
<comment type="caution">
    <text evidence="2">The sequence shown here is derived from an EMBL/GenBank/DDBJ whole genome shotgun (WGS) entry which is preliminary data.</text>
</comment>
<protein>
    <submittedName>
        <fullName evidence="2">Uncharacterized protein</fullName>
    </submittedName>
</protein>
<proteinExistence type="predicted"/>
<sequence length="827" mass="96062">MFKSPFKKINHKLNHQNILDQTNSTFFLSNTAGILIYFFLSPWHPRSHRRNKKRIRANGNIKEKKALETVVILEYEGFSCKRGPLYTKRIIICSLFILLMLNGAYADLTLHGVEEVLNNMLQDKNNCRMQININGPLNPIRGYISTLAGYTHNKRFFSENIKTSYALLKHTATEERSRKIFQRDYERDKPVAWLLNTSDHTKYIYNYHQAFLIMFSSSDGTIDVNSSGIDSFSGFLQISKVRTHKYKILASLLLLSEGIDVFMEITKSHPKSTRKLVLKENKTKGNHFSLSLTTNFVITGRNNSTSFPALQNNTIFLIEFFLKYRNHPVQEEYAEPRNLEEFRTGRFLNNLRWLIQTYIYNYFSTSEEVNIFNQTVHDILLEYLPEYNESKGKEDISMQVFRKCFTTMGNNTVSCINREYSGRIMRIFKAHEALHVEMCPGTIYPLIFTKNSIISTEDQEVPLSITDTFACTMEEVLLGLLSCFFYDAKKNTYTTEHIPDASYKLFSFFISHKTPSEMISSEITSKWSLVLAELQNRNILYEKDNRSRLVTGIMNLLYVITEITGIYPRESKVLHYYATFVKNACEKAVLTGIQEKLGLYLEYLFLLLFNNSEDLSCKLRMKRDKIKVTLSHLEIIEIDERKDLIGILHIKYKDRMNPIEIRINLMKNNQVEVSYNYNRPVISPAAEKMIFQLKGMVKIKSIPDTFTECMIAHFITEEIDILSGKKVNLEYFQNIPKIEDRTPLGMDRFLLLGKISTLKQKEHPVLLIISILDTEFQKTSNPAIMQFLANIITSELKERRNISTKIISILLLINETTGINIIPEITE</sequence>
<evidence type="ECO:0000313" key="2">
    <source>
        <dbReference type="EMBL" id="KFG26494.1"/>
    </source>
</evidence>
<gene>
    <name evidence="2" type="ORF">NESG_00641</name>
</gene>
<reference evidence="2 3" key="1">
    <citation type="journal article" date="2014" name="Genome Announc.">
        <title>Genome Sequence of the Microsporidian Species Nematocida sp1 Strain ERTm6 (ATCC PRA-372).</title>
        <authorList>
            <person name="Bakowski M.A."/>
            <person name="Priest M."/>
            <person name="Young S."/>
            <person name="Cuomo C.A."/>
            <person name="Troemel E.R."/>
        </authorList>
    </citation>
    <scope>NUCLEOTIDE SEQUENCE [LARGE SCALE GENOMIC DNA]</scope>
    <source>
        <strain evidence="2 3">ERTm6</strain>
    </source>
</reference>
<keyword evidence="1" id="KW-0812">Transmembrane</keyword>
<evidence type="ECO:0000313" key="3">
    <source>
        <dbReference type="Proteomes" id="UP000054524"/>
    </source>
</evidence>
<dbReference type="EMBL" id="AKIJ01000002">
    <property type="protein sequence ID" value="KFG26494.1"/>
    <property type="molecule type" value="Genomic_DNA"/>
</dbReference>
<accession>A0A086J2X6</accession>
<name>A0A086J2X6_NEMA1</name>
<feature type="transmembrane region" description="Helical" evidence="1">
    <location>
        <begin position="26"/>
        <end position="44"/>
    </location>
</feature>
<keyword evidence="3" id="KW-1185">Reference proteome</keyword>